<feature type="compositionally biased region" description="Polar residues" evidence="1">
    <location>
        <begin position="220"/>
        <end position="229"/>
    </location>
</feature>
<proteinExistence type="predicted"/>
<sequence>MKTFSQNTQSPPAILFPRRCHTHQGTCFAQVAGVFDPISAPLQPNHPGGVFPCSFLIDWRALGVMNPLSEQGIASNHVPRILPLVFPNISRLPGSDNCPEQDQSRPRLVAWAKGERGNGARTCQHEEAKTGKQPGWIWGPDGWTAQRRGSMNSDRLRGGVQPGLHSLSWLPLFPSLSTRTSELPPTWACRDRCRDESLSDACATLFWALRRRRERDAGSGSDNVPSNTVVAPRWMDGPRGEAGSHESWFHLFVPGGHDPQSEHGSRRGELPHGP</sequence>
<evidence type="ECO:0000313" key="3">
    <source>
        <dbReference type="EnsemblFungi" id="MAPG_11961T0"/>
    </source>
</evidence>
<evidence type="ECO:0000313" key="4">
    <source>
        <dbReference type="Proteomes" id="UP000011715"/>
    </source>
</evidence>
<reference evidence="2" key="2">
    <citation type="submission" date="2010-05" db="EMBL/GenBank/DDBJ databases">
        <title>The Genome Sequence of Magnaporthe poae strain ATCC 64411.</title>
        <authorList>
            <consortium name="The Broad Institute Genome Sequencing Platform"/>
            <consortium name="Broad Institute Genome Sequencing Center for Infectious Disease"/>
            <person name="Ma L.-J."/>
            <person name="Dead R."/>
            <person name="Young S."/>
            <person name="Zeng Q."/>
            <person name="Koehrsen M."/>
            <person name="Alvarado L."/>
            <person name="Berlin A."/>
            <person name="Chapman S.B."/>
            <person name="Chen Z."/>
            <person name="Freedman E."/>
            <person name="Gellesch M."/>
            <person name="Goldberg J."/>
            <person name="Griggs A."/>
            <person name="Gujja S."/>
            <person name="Heilman E.R."/>
            <person name="Heiman D."/>
            <person name="Hepburn T."/>
            <person name="Howarth C."/>
            <person name="Jen D."/>
            <person name="Larson L."/>
            <person name="Mehta T."/>
            <person name="Neiman D."/>
            <person name="Pearson M."/>
            <person name="Roberts A."/>
            <person name="Saif S."/>
            <person name="Shea T."/>
            <person name="Shenoy N."/>
            <person name="Sisk P."/>
            <person name="Stolte C."/>
            <person name="Sykes S."/>
            <person name="Walk T."/>
            <person name="White J."/>
            <person name="Yandava C."/>
            <person name="Haas B."/>
            <person name="Nusbaum C."/>
            <person name="Birren B."/>
        </authorList>
    </citation>
    <scope>NUCLEOTIDE SEQUENCE</scope>
    <source>
        <strain evidence="2">ATCC 64411</strain>
    </source>
</reference>
<evidence type="ECO:0000313" key="2">
    <source>
        <dbReference type="EMBL" id="KLU93022.1"/>
    </source>
</evidence>
<reference evidence="2" key="3">
    <citation type="submission" date="2011-03" db="EMBL/GenBank/DDBJ databases">
        <title>Annotation of Magnaporthe poae ATCC 64411.</title>
        <authorList>
            <person name="Ma L.-J."/>
            <person name="Dead R."/>
            <person name="Young S.K."/>
            <person name="Zeng Q."/>
            <person name="Gargeya S."/>
            <person name="Fitzgerald M."/>
            <person name="Haas B."/>
            <person name="Abouelleil A."/>
            <person name="Alvarado L."/>
            <person name="Arachchi H.M."/>
            <person name="Berlin A."/>
            <person name="Brown A."/>
            <person name="Chapman S.B."/>
            <person name="Chen Z."/>
            <person name="Dunbar C."/>
            <person name="Freedman E."/>
            <person name="Gearin G."/>
            <person name="Gellesch M."/>
            <person name="Goldberg J."/>
            <person name="Griggs A."/>
            <person name="Gujja S."/>
            <person name="Heiman D."/>
            <person name="Howarth C."/>
            <person name="Larson L."/>
            <person name="Lui A."/>
            <person name="MacDonald P.J.P."/>
            <person name="Mehta T."/>
            <person name="Montmayeur A."/>
            <person name="Murphy C."/>
            <person name="Neiman D."/>
            <person name="Pearson M."/>
            <person name="Priest M."/>
            <person name="Roberts A."/>
            <person name="Saif S."/>
            <person name="Shea T."/>
            <person name="Shenoy N."/>
            <person name="Sisk P."/>
            <person name="Stolte C."/>
            <person name="Sykes S."/>
            <person name="Yandava C."/>
            <person name="Wortman J."/>
            <person name="Nusbaum C."/>
            <person name="Birren B."/>
        </authorList>
    </citation>
    <scope>NUCLEOTIDE SEQUENCE</scope>
    <source>
        <strain evidence="2">ATCC 64411</strain>
    </source>
</reference>
<dbReference type="VEuPathDB" id="FungiDB:MAPG_11961"/>
<dbReference type="AlphaFoldDB" id="A0A0C4EGK4"/>
<evidence type="ECO:0000256" key="1">
    <source>
        <dbReference type="SAM" id="MobiDB-lite"/>
    </source>
</evidence>
<reference evidence="3" key="5">
    <citation type="submission" date="2015-06" db="UniProtKB">
        <authorList>
            <consortium name="EnsemblFungi"/>
        </authorList>
    </citation>
    <scope>IDENTIFICATION</scope>
    <source>
        <strain evidence="3">ATCC 64411</strain>
    </source>
</reference>
<reference evidence="3" key="4">
    <citation type="journal article" date="2015" name="G3 (Bethesda)">
        <title>Genome sequences of three phytopathogenic species of the Magnaporthaceae family of fungi.</title>
        <authorList>
            <person name="Okagaki L.H."/>
            <person name="Nunes C.C."/>
            <person name="Sailsbery J."/>
            <person name="Clay B."/>
            <person name="Brown D."/>
            <person name="John T."/>
            <person name="Oh Y."/>
            <person name="Young N."/>
            <person name="Fitzgerald M."/>
            <person name="Haas B.J."/>
            <person name="Zeng Q."/>
            <person name="Young S."/>
            <person name="Adiconis X."/>
            <person name="Fan L."/>
            <person name="Levin J.Z."/>
            <person name="Mitchell T.K."/>
            <person name="Okubara P.A."/>
            <person name="Farman M.L."/>
            <person name="Kohn L.M."/>
            <person name="Birren B."/>
            <person name="Ma L.-J."/>
            <person name="Dean R.A."/>
        </authorList>
    </citation>
    <scope>NUCLEOTIDE SEQUENCE</scope>
    <source>
        <strain evidence="3">ATCC 64411 / 73-15</strain>
    </source>
</reference>
<dbReference type="EnsemblFungi" id="MAPG_11961T0">
    <property type="protein sequence ID" value="MAPG_11961T0"/>
    <property type="gene ID" value="MAPG_11961"/>
</dbReference>
<dbReference type="EMBL" id="GL877060">
    <property type="protein sequence ID" value="KLU93022.1"/>
    <property type="molecule type" value="Genomic_DNA"/>
</dbReference>
<reference evidence="4" key="1">
    <citation type="submission" date="2010-05" db="EMBL/GenBank/DDBJ databases">
        <title>The genome sequence of Magnaporthe poae strain ATCC 64411.</title>
        <authorList>
            <person name="Ma L.-J."/>
            <person name="Dead R."/>
            <person name="Young S."/>
            <person name="Zeng Q."/>
            <person name="Koehrsen M."/>
            <person name="Alvarado L."/>
            <person name="Berlin A."/>
            <person name="Chapman S.B."/>
            <person name="Chen Z."/>
            <person name="Freedman E."/>
            <person name="Gellesch M."/>
            <person name="Goldberg J."/>
            <person name="Griggs A."/>
            <person name="Gujja S."/>
            <person name="Heilman E.R."/>
            <person name="Heiman D."/>
            <person name="Hepburn T."/>
            <person name="Howarth C."/>
            <person name="Jen D."/>
            <person name="Larson L."/>
            <person name="Mehta T."/>
            <person name="Neiman D."/>
            <person name="Pearson M."/>
            <person name="Roberts A."/>
            <person name="Saif S."/>
            <person name="Shea T."/>
            <person name="Shenoy N."/>
            <person name="Sisk P."/>
            <person name="Stolte C."/>
            <person name="Sykes S."/>
            <person name="Walk T."/>
            <person name="White J."/>
            <person name="Yandava C."/>
            <person name="Haas B."/>
            <person name="Nusbaum C."/>
            <person name="Birren B."/>
        </authorList>
    </citation>
    <scope>NUCLEOTIDE SEQUENCE [LARGE SCALE GENOMIC DNA]</scope>
    <source>
        <strain evidence="4">ATCC 64411 / 73-15</strain>
    </source>
</reference>
<organism evidence="3 4">
    <name type="scientific">Magnaporthiopsis poae (strain ATCC 64411 / 73-15)</name>
    <name type="common">Kentucky bluegrass fungus</name>
    <name type="synonym">Magnaporthe poae</name>
    <dbReference type="NCBI Taxonomy" id="644358"/>
    <lineage>
        <taxon>Eukaryota</taxon>
        <taxon>Fungi</taxon>
        <taxon>Dikarya</taxon>
        <taxon>Ascomycota</taxon>
        <taxon>Pezizomycotina</taxon>
        <taxon>Sordariomycetes</taxon>
        <taxon>Sordariomycetidae</taxon>
        <taxon>Magnaporthales</taxon>
        <taxon>Magnaporthaceae</taxon>
        <taxon>Magnaporthiopsis</taxon>
    </lineage>
</organism>
<feature type="region of interest" description="Disordered" evidence="1">
    <location>
        <begin position="215"/>
        <end position="274"/>
    </location>
</feature>
<feature type="compositionally biased region" description="Basic and acidic residues" evidence="1">
    <location>
        <begin position="259"/>
        <end position="274"/>
    </location>
</feature>
<gene>
    <name evidence="2" type="ORF">MAPG_11961</name>
</gene>
<accession>A0A0C4EGK4</accession>
<dbReference type="EMBL" id="ADBL01002993">
    <property type="status" value="NOT_ANNOTATED_CDS"/>
    <property type="molecule type" value="Genomic_DNA"/>
</dbReference>
<name>A0A0C4EGK4_MAGP6</name>
<protein>
    <submittedName>
        <fullName evidence="2 3">Uncharacterized protein</fullName>
    </submittedName>
</protein>
<keyword evidence="4" id="KW-1185">Reference proteome</keyword>
<feature type="compositionally biased region" description="Basic and acidic residues" evidence="1">
    <location>
        <begin position="236"/>
        <end position="248"/>
    </location>
</feature>
<dbReference type="Proteomes" id="UP000011715">
    <property type="component" value="Unassembled WGS sequence"/>
</dbReference>